<accession>A0A1I1TK46</accession>
<dbReference type="EMBL" id="FOMN01000009">
    <property type="protein sequence ID" value="SFD56783.1"/>
    <property type="molecule type" value="Genomic_DNA"/>
</dbReference>
<evidence type="ECO:0000313" key="4">
    <source>
        <dbReference type="EMBL" id="SFD56783.1"/>
    </source>
</evidence>
<proteinExistence type="predicted"/>
<dbReference type="STRING" id="1505723.SAMN04487792_1391"/>
<reference evidence="5" key="1">
    <citation type="submission" date="2016-10" db="EMBL/GenBank/DDBJ databases">
        <authorList>
            <person name="Varghese N."/>
            <person name="Submissions S."/>
        </authorList>
    </citation>
    <scope>NUCLEOTIDE SEQUENCE [LARGE SCALE GENOMIC DNA]</scope>
    <source>
        <strain evidence="5">R-53102</strain>
    </source>
</reference>
<name>A0A1I1TK46_9LACO</name>
<dbReference type="PANTHER" id="PTHR46470:SF2">
    <property type="entry name" value="GLYCERALDEHYDE 3-PHOSPHATE PHOSPHATASE"/>
    <property type="match status" value="1"/>
</dbReference>
<gene>
    <name evidence="4" type="ORF">SAMN04487792_1391</name>
</gene>
<dbReference type="Pfam" id="PF13419">
    <property type="entry name" value="HAD_2"/>
    <property type="match status" value="1"/>
</dbReference>
<dbReference type="Gene3D" id="1.10.150.520">
    <property type="match status" value="1"/>
</dbReference>
<evidence type="ECO:0000256" key="2">
    <source>
        <dbReference type="ARBA" id="ARBA00022801"/>
    </source>
</evidence>
<keyword evidence="1" id="KW-0479">Metal-binding</keyword>
<dbReference type="InterPro" id="IPR051400">
    <property type="entry name" value="HAD-like_hydrolase"/>
</dbReference>
<dbReference type="Proteomes" id="UP000199599">
    <property type="component" value="Unassembled WGS sequence"/>
</dbReference>
<dbReference type="Gene3D" id="3.40.50.1000">
    <property type="entry name" value="HAD superfamily/HAD-like"/>
    <property type="match status" value="1"/>
</dbReference>
<dbReference type="SUPFAM" id="SSF56784">
    <property type="entry name" value="HAD-like"/>
    <property type="match status" value="1"/>
</dbReference>
<organism evidence="4 5">
    <name type="scientific">Lactobacillus bombicola</name>
    <dbReference type="NCBI Taxonomy" id="1505723"/>
    <lineage>
        <taxon>Bacteria</taxon>
        <taxon>Bacillati</taxon>
        <taxon>Bacillota</taxon>
        <taxon>Bacilli</taxon>
        <taxon>Lactobacillales</taxon>
        <taxon>Lactobacillaceae</taxon>
        <taxon>Lactobacillus</taxon>
    </lineage>
</organism>
<dbReference type="AlphaFoldDB" id="A0A1I1TK46"/>
<dbReference type="PANTHER" id="PTHR46470">
    <property type="entry name" value="N-ACYLNEURAMINATE-9-PHOSPHATASE"/>
    <property type="match status" value="1"/>
</dbReference>
<keyword evidence="2 4" id="KW-0378">Hydrolase</keyword>
<evidence type="ECO:0000256" key="1">
    <source>
        <dbReference type="ARBA" id="ARBA00022723"/>
    </source>
</evidence>
<dbReference type="InterPro" id="IPR041492">
    <property type="entry name" value="HAD_2"/>
</dbReference>
<dbReference type="RefSeq" id="WP_090093770.1">
    <property type="nucleotide sequence ID" value="NZ_CBCRVU010000002.1"/>
</dbReference>
<dbReference type="GO" id="GO:0016791">
    <property type="term" value="F:phosphatase activity"/>
    <property type="evidence" value="ECO:0007669"/>
    <property type="project" value="TreeGrafter"/>
</dbReference>
<evidence type="ECO:0000313" key="5">
    <source>
        <dbReference type="Proteomes" id="UP000199599"/>
    </source>
</evidence>
<dbReference type="GO" id="GO:0046872">
    <property type="term" value="F:metal ion binding"/>
    <property type="evidence" value="ECO:0007669"/>
    <property type="project" value="UniProtKB-KW"/>
</dbReference>
<keyword evidence="3" id="KW-0460">Magnesium</keyword>
<dbReference type="InterPro" id="IPR023214">
    <property type="entry name" value="HAD_sf"/>
</dbReference>
<dbReference type="InterPro" id="IPR036412">
    <property type="entry name" value="HAD-like_sf"/>
</dbReference>
<evidence type="ECO:0000256" key="3">
    <source>
        <dbReference type="ARBA" id="ARBA00022842"/>
    </source>
</evidence>
<sequence length="212" mass="23968">MTKFETLIFIPEGSLLNEKVAERNALSQTLKSMQQFGPSERLKYTKLQEKTKLLGLNKRISLILNTFNLQPEIFSINLQKQHQLVKGTISFLDAVVDQINLIMLAKESKQIIIPRLEQSALLTYFSATYFADDFTQELPAKSVLAQVVRQEQLDPDTCLVIGTDLADEIQGAVNTNLQSLWLAPKKSKLPISPHPTLHLNKLSDLLFYLDLS</sequence>
<protein>
    <submittedName>
        <fullName evidence="4">Putative hydrolase of the HAD superfamily</fullName>
    </submittedName>
</protein>